<dbReference type="EMBL" id="CP003659">
    <property type="protein sequence ID" value="AFZ56219.1"/>
    <property type="molecule type" value="Genomic_DNA"/>
</dbReference>
<dbReference type="KEGG" id="acy:Anacy_0626"/>
<dbReference type="InterPro" id="IPR018990">
    <property type="entry name" value="Prot_inh_I42_chagasin"/>
</dbReference>
<dbReference type="PANTHER" id="PTHR36530">
    <property type="entry name" value="INHIBITOR OF CYSTEINE PEPTIDASE"/>
    <property type="match status" value="1"/>
</dbReference>
<evidence type="ECO:0000313" key="4">
    <source>
        <dbReference type="EMBL" id="AFZ56219.1"/>
    </source>
</evidence>
<evidence type="ECO:0000256" key="1">
    <source>
        <dbReference type="ARBA" id="ARBA00022690"/>
    </source>
</evidence>
<keyword evidence="1" id="KW-0646">Protease inhibitor</keyword>
<feature type="domain" description="Proteinase inhibitor I42 chagasin" evidence="3">
    <location>
        <begin position="55"/>
        <end position="141"/>
    </location>
</feature>
<dbReference type="InterPro" id="IPR052781">
    <property type="entry name" value="Cys_protease_inhibitor_I42"/>
</dbReference>
<accession>K9ZBY3</accession>
<dbReference type="GO" id="GO:0004869">
    <property type="term" value="F:cysteine-type endopeptidase inhibitor activity"/>
    <property type="evidence" value="ECO:0007669"/>
    <property type="project" value="UniProtKB-KW"/>
</dbReference>
<dbReference type="PATRIC" id="fig|272123.3.peg.685"/>
<dbReference type="HOGENOM" id="CLU_102057_1_0_3"/>
<keyword evidence="5" id="KW-1185">Reference proteome</keyword>
<evidence type="ECO:0000313" key="5">
    <source>
        <dbReference type="Proteomes" id="UP000010474"/>
    </source>
</evidence>
<proteinExistence type="predicted"/>
<organism evidence="4 5">
    <name type="scientific">Anabaena cylindrica (strain ATCC 27899 / PCC 7122)</name>
    <dbReference type="NCBI Taxonomy" id="272123"/>
    <lineage>
        <taxon>Bacteria</taxon>
        <taxon>Bacillati</taxon>
        <taxon>Cyanobacteriota</taxon>
        <taxon>Cyanophyceae</taxon>
        <taxon>Nostocales</taxon>
        <taxon>Nostocaceae</taxon>
        <taxon>Anabaena</taxon>
    </lineage>
</organism>
<dbReference type="Proteomes" id="UP000010474">
    <property type="component" value="Chromosome"/>
</dbReference>
<dbReference type="InterPro" id="IPR036331">
    <property type="entry name" value="Chagasin-like_sf"/>
</dbReference>
<dbReference type="Pfam" id="PF09394">
    <property type="entry name" value="Inhibitor_I42"/>
    <property type="match status" value="1"/>
</dbReference>
<evidence type="ECO:0000256" key="2">
    <source>
        <dbReference type="ARBA" id="ARBA00022704"/>
    </source>
</evidence>
<evidence type="ECO:0000259" key="3">
    <source>
        <dbReference type="Pfam" id="PF09394"/>
    </source>
</evidence>
<reference evidence="5" key="1">
    <citation type="journal article" date="2013" name="Proc. Natl. Acad. Sci. U.S.A.">
        <title>Improving the coverage of the cyanobacterial phylum using diversity-driven genome sequencing.</title>
        <authorList>
            <person name="Shih P.M."/>
            <person name="Wu D."/>
            <person name="Latifi A."/>
            <person name="Axen S.D."/>
            <person name="Fewer D.P."/>
            <person name="Talla E."/>
            <person name="Calteau A."/>
            <person name="Cai F."/>
            <person name="Tandeau de Marsac N."/>
            <person name="Rippka R."/>
            <person name="Herdman M."/>
            <person name="Sivonen K."/>
            <person name="Coursin T."/>
            <person name="Laurent T."/>
            <person name="Goodwin L."/>
            <person name="Nolan M."/>
            <person name="Davenport K.W."/>
            <person name="Han C.S."/>
            <person name="Rubin E.M."/>
            <person name="Eisen J.A."/>
            <person name="Woyke T."/>
            <person name="Gugger M."/>
            <person name="Kerfeld C.A."/>
        </authorList>
    </citation>
    <scope>NUCLEOTIDE SEQUENCE [LARGE SCALE GENOMIC DNA]</scope>
    <source>
        <strain evidence="5">ATCC 27899 / PCC 7122</strain>
    </source>
</reference>
<dbReference type="eggNOG" id="COG5513">
    <property type="taxonomic scope" value="Bacteria"/>
</dbReference>
<keyword evidence="2" id="KW-0789">Thiol protease inhibitor</keyword>
<gene>
    <name evidence="4" type="ordered locus">Anacy_0626</name>
</gene>
<dbReference type="AlphaFoldDB" id="K9ZBY3"/>
<dbReference type="OrthoDB" id="4550788at2"/>
<dbReference type="Gene3D" id="2.60.40.2020">
    <property type="match status" value="1"/>
</dbReference>
<dbReference type="PANTHER" id="PTHR36530:SF1">
    <property type="entry name" value="AMOEBIASIN-1"/>
    <property type="match status" value="1"/>
</dbReference>
<name>K9ZBY3_ANACC</name>
<dbReference type="SUPFAM" id="SSF141066">
    <property type="entry name" value="ICP-like"/>
    <property type="match status" value="1"/>
</dbReference>
<protein>
    <submittedName>
        <fullName evidence="4">Proteinase inhibitor I42, chagasin</fullName>
    </submittedName>
</protein>
<sequence>MFLPQRILPIFFIGFCLLATLNIVLQVSANSNISMSNSEATVNDTNNNGQIILEKDSVLIVKLLATPGTGYSWQMIKNDPDKLKPLGDSVLEPLTDQAPGASENQVFRFSAQSSGSTVLELHYLRPWEKNIPPLKTYQINVQIR</sequence>